<comment type="caution">
    <text evidence="3">The sequence shown here is derived from an EMBL/GenBank/DDBJ whole genome shotgun (WGS) entry which is preliminary data.</text>
</comment>
<dbReference type="EMBL" id="RJSF01000019">
    <property type="protein sequence ID" value="RNM15838.1"/>
    <property type="molecule type" value="Genomic_DNA"/>
</dbReference>
<name>A0A3N0GUK7_9ACTN</name>
<dbReference type="Pfam" id="PF07811">
    <property type="entry name" value="TadE"/>
    <property type="match status" value="1"/>
</dbReference>
<keyword evidence="1" id="KW-1133">Transmembrane helix</keyword>
<dbReference type="Proteomes" id="UP000279994">
    <property type="component" value="Unassembled WGS sequence"/>
</dbReference>
<dbReference type="OrthoDB" id="5190946at2"/>
<evidence type="ECO:0000313" key="4">
    <source>
        <dbReference type="Proteomes" id="UP000279994"/>
    </source>
</evidence>
<keyword evidence="4" id="KW-1185">Reference proteome</keyword>
<gene>
    <name evidence="3" type="ORF">EFL26_06605</name>
</gene>
<evidence type="ECO:0000313" key="3">
    <source>
        <dbReference type="EMBL" id="RNM15838.1"/>
    </source>
</evidence>
<reference evidence="3 4" key="1">
    <citation type="submission" date="2018-11" db="EMBL/GenBank/DDBJ databases">
        <authorList>
            <person name="Li F."/>
        </authorList>
    </citation>
    <scope>NUCLEOTIDE SEQUENCE [LARGE SCALE GENOMIC DNA]</scope>
    <source>
        <strain evidence="3 4">Gsoil 818</strain>
    </source>
</reference>
<dbReference type="InterPro" id="IPR012495">
    <property type="entry name" value="TadE-like_dom"/>
</dbReference>
<dbReference type="AlphaFoldDB" id="A0A3N0GUK7"/>
<protein>
    <submittedName>
        <fullName evidence="3">Pilus assembly protein</fullName>
    </submittedName>
</protein>
<evidence type="ECO:0000259" key="2">
    <source>
        <dbReference type="Pfam" id="PF07811"/>
    </source>
</evidence>
<feature type="transmembrane region" description="Helical" evidence="1">
    <location>
        <begin position="12"/>
        <end position="40"/>
    </location>
</feature>
<evidence type="ECO:0000256" key="1">
    <source>
        <dbReference type="SAM" id="Phobius"/>
    </source>
</evidence>
<keyword evidence="1" id="KW-0472">Membrane</keyword>
<keyword evidence="1" id="KW-0812">Transmembrane</keyword>
<feature type="domain" description="TadE-like" evidence="2">
    <location>
        <begin position="12"/>
        <end position="54"/>
    </location>
</feature>
<sequence length="139" mass="14784">MCARRARRSERGAMAVEFALVFPIVFAVMLGVIQYGVYFWGRSTAAASARESARQLAVGTDWTCSHDQAVANTNRAGKNVVVTRTYLNDDNAAKIGDLVQVTVTAKTLAPSLLPVPDSGAITEVATARVENIPSTPVAC</sequence>
<proteinExistence type="predicted"/>
<accession>A0A3N0GUK7</accession>
<organism evidence="3 4">
    <name type="scientific">Nocardioides pocheonensis</name>
    <dbReference type="NCBI Taxonomy" id="661485"/>
    <lineage>
        <taxon>Bacteria</taxon>
        <taxon>Bacillati</taxon>
        <taxon>Actinomycetota</taxon>
        <taxon>Actinomycetes</taxon>
        <taxon>Propionibacteriales</taxon>
        <taxon>Nocardioidaceae</taxon>
        <taxon>Nocardioides</taxon>
    </lineage>
</organism>